<dbReference type="EC" id="4.2.1.44" evidence="2"/>
<reference evidence="2 3" key="1">
    <citation type="submission" date="2020-07" db="EMBL/GenBank/DDBJ databases">
        <authorList>
            <person name="Sun Q."/>
        </authorList>
    </citation>
    <scope>NUCLEOTIDE SEQUENCE [LARGE SCALE GENOMIC DNA]</scope>
    <source>
        <strain evidence="2 3">CGMCC 1.13654</strain>
    </source>
</reference>
<comment type="caution">
    <text evidence="2">The sequence shown here is derived from an EMBL/GenBank/DDBJ whole genome shotgun (WGS) entry which is preliminary data.</text>
</comment>
<gene>
    <name evidence="2" type="primary">iolE</name>
    <name evidence="2" type="ORF">HZF05_05445</name>
</gene>
<organism evidence="2 3">
    <name type="scientific">Sphingomonas chungangi</name>
    <dbReference type="NCBI Taxonomy" id="2683589"/>
    <lineage>
        <taxon>Bacteria</taxon>
        <taxon>Pseudomonadati</taxon>
        <taxon>Pseudomonadota</taxon>
        <taxon>Alphaproteobacteria</taxon>
        <taxon>Sphingomonadales</taxon>
        <taxon>Sphingomonadaceae</taxon>
        <taxon>Sphingomonas</taxon>
    </lineage>
</organism>
<sequence length="297" mass="32388">MTIRWGVSPIAWSNDDMPELGGATTLETLLTEVRDIGFDGVELGNKFPRDAATLGPIMARHDLALIGGWYGSQLLRCDADAEIEALQPHLALLRAMGSEVFIIAETSNAVHGDRASRLDRHPVLDAADWPGFGQRLNGVAAHVRDAGLRLAYHYHLGTVVETEAELRRLIDVTDDMVGLVVDTGHAVYGGIDPAALVREHPERVAHVHCKDVRRVVQRQIHASGRSFLDGVIEGMFTVPGDGDYDFAPFFGALAATAYNGWIVVEAEQDPGIADPRQYQQVGLDTVKRLARQAELTV</sequence>
<dbReference type="SUPFAM" id="SSF51658">
    <property type="entry name" value="Xylose isomerase-like"/>
    <property type="match status" value="1"/>
</dbReference>
<feature type="domain" description="Xylose isomerase-like TIM barrel" evidence="1">
    <location>
        <begin position="31"/>
        <end position="277"/>
    </location>
</feature>
<dbReference type="AlphaFoldDB" id="A0A838L393"/>
<accession>A0A838L393</accession>
<name>A0A838L393_9SPHN</name>
<dbReference type="PANTHER" id="PTHR12110">
    <property type="entry name" value="HYDROXYPYRUVATE ISOMERASE"/>
    <property type="match status" value="1"/>
</dbReference>
<dbReference type="PANTHER" id="PTHR12110:SF41">
    <property type="entry name" value="INOSOSE DEHYDRATASE"/>
    <property type="match status" value="1"/>
</dbReference>
<dbReference type="Gene3D" id="3.20.20.150">
    <property type="entry name" value="Divalent-metal-dependent TIM barrel enzymes"/>
    <property type="match status" value="1"/>
</dbReference>
<dbReference type="Proteomes" id="UP000570166">
    <property type="component" value="Unassembled WGS sequence"/>
</dbReference>
<evidence type="ECO:0000259" key="1">
    <source>
        <dbReference type="Pfam" id="PF01261"/>
    </source>
</evidence>
<dbReference type="InterPro" id="IPR050312">
    <property type="entry name" value="IolE/XylAMocC-like"/>
</dbReference>
<dbReference type="RefSeq" id="WP_160363359.1">
    <property type="nucleotide sequence ID" value="NZ_JACEIB010000003.1"/>
</dbReference>
<dbReference type="InterPro" id="IPR036237">
    <property type="entry name" value="Xyl_isomerase-like_sf"/>
</dbReference>
<protein>
    <submittedName>
        <fullName evidence="2">Myo-inosose-2 dehydratase</fullName>
        <ecNumber evidence="2">4.2.1.44</ecNumber>
    </submittedName>
</protein>
<dbReference type="NCBIfam" id="TIGR04379">
    <property type="entry name" value="myo_inos_iolE"/>
    <property type="match status" value="1"/>
</dbReference>
<proteinExistence type="predicted"/>
<keyword evidence="2" id="KW-0456">Lyase</keyword>
<dbReference type="Pfam" id="PF01261">
    <property type="entry name" value="AP_endonuc_2"/>
    <property type="match status" value="1"/>
</dbReference>
<dbReference type="InterPro" id="IPR013022">
    <property type="entry name" value="Xyl_isomerase-like_TIM-brl"/>
</dbReference>
<dbReference type="InterPro" id="IPR030823">
    <property type="entry name" value="IolE/MocC"/>
</dbReference>
<dbReference type="EMBL" id="JACEIB010000003">
    <property type="protein sequence ID" value="MBA2933537.1"/>
    <property type="molecule type" value="Genomic_DNA"/>
</dbReference>
<dbReference type="GO" id="GO:0050114">
    <property type="term" value="F:myo-inosose-2 dehydratase activity"/>
    <property type="evidence" value="ECO:0007669"/>
    <property type="project" value="UniProtKB-EC"/>
</dbReference>
<keyword evidence="3" id="KW-1185">Reference proteome</keyword>
<evidence type="ECO:0000313" key="2">
    <source>
        <dbReference type="EMBL" id="MBA2933537.1"/>
    </source>
</evidence>
<evidence type="ECO:0000313" key="3">
    <source>
        <dbReference type="Proteomes" id="UP000570166"/>
    </source>
</evidence>